<organism evidence="2 3">
    <name type="scientific">Clostridium neonatale</name>
    <dbReference type="NCBI Taxonomy" id="137838"/>
    <lineage>
        <taxon>Bacteria</taxon>
        <taxon>Bacillati</taxon>
        <taxon>Bacillota</taxon>
        <taxon>Clostridia</taxon>
        <taxon>Eubacteriales</taxon>
        <taxon>Clostridiaceae</taxon>
        <taxon>Clostridium</taxon>
    </lineage>
</organism>
<evidence type="ECO:0000256" key="1">
    <source>
        <dbReference type="SAM" id="Coils"/>
    </source>
</evidence>
<keyword evidence="3" id="KW-1185">Reference proteome</keyword>
<name>A0A2A7MJS1_9CLOT</name>
<accession>A0A2A7MJS1</accession>
<evidence type="ECO:0000313" key="3">
    <source>
        <dbReference type="Proteomes" id="UP000220840"/>
    </source>
</evidence>
<proteinExistence type="predicted"/>
<feature type="coiled-coil region" evidence="1">
    <location>
        <begin position="2"/>
        <end position="36"/>
    </location>
</feature>
<dbReference type="Proteomes" id="UP000220840">
    <property type="component" value="Unassembled WGS sequence"/>
</dbReference>
<comment type="caution">
    <text evidence="2">The sequence shown here is derived from an EMBL/GenBank/DDBJ whole genome shotgun (WGS) entry which is preliminary data.</text>
</comment>
<dbReference type="RefSeq" id="WP_058296209.1">
    <property type="nucleotide sequence ID" value="NZ_CAKJVF010000003.1"/>
</dbReference>
<gene>
    <name evidence="2" type="ORF">CQ394_10290</name>
</gene>
<keyword evidence="1" id="KW-0175">Coiled coil</keyword>
<reference evidence="2 3" key="1">
    <citation type="submission" date="2017-10" db="EMBL/GenBank/DDBJ databases">
        <title>Effective Description of Clostridium neonatale sp. nov. linked to necrotizing enterocolitis in neonates and a clarification of species assignable to the genus Clostridium (Prazmowski 1880) emend. Lawson and Rainey 2016.</title>
        <authorList>
            <person name="Bernard K."/>
            <person name="Burdz T."/>
            <person name="Wiebe D."/>
            <person name="Balcewich B."/>
            <person name="Alfa M."/>
            <person name="Bernier A.-M."/>
        </authorList>
    </citation>
    <scope>NUCLEOTIDE SEQUENCE [LARGE SCALE GENOMIC DNA]</scope>
    <source>
        <strain evidence="2 3">LCDC99A005</strain>
    </source>
</reference>
<protein>
    <submittedName>
        <fullName evidence="2">Uncharacterized protein</fullName>
    </submittedName>
</protein>
<dbReference type="EMBL" id="PDCJ01000001">
    <property type="protein sequence ID" value="PEG32062.1"/>
    <property type="molecule type" value="Genomic_DNA"/>
</dbReference>
<evidence type="ECO:0000313" key="2">
    <source>
        <dbReference type="EMBL" id="PEG32062.1"/>
    </source>
</evidence>
<dbReference type="AlphaFoldDB" id="A0A2A7MJS1"/>
<dbReference type="OrthoDB" id="1937617at2"/>
<sequence>MITEFKSKEQLAEEKKVKLEKQIDEMLKERPGLQTERLIRLLKGGDLKDDRLYISNGLVKLKFGIRKVYKELDDFYIPEINRVRKILEDKKLSRRFKEDYKNYLEELNQYRDSANSYLMDCGATIIDSFVPMLDKYFTEHEIIQIIGGSYEQAKRIKEWRDKNETGNMLLTESLIMHHVEYRWRKGRGKDYLTCPRWEMPLFECVSSYVWDVINSDPKAKADMDKVFEDIFGEAMVYTTTDSQGNIISTEKVIQKLTINELIKDYQGPFINQLKQQDTFDNKTTYRIKRVDVGVYDVITEDKEVLDRIYKKQA</sequence>